<dbReference type="Gene3D" id="3.50.50.60">
    <property type="entry name" value="FAD/NAD(P)-binding domain"/>
    <property type="match status" value="1"/>
</dbReference>
<keyword evidence="3" id="KW-0285">Flavoprotein</keyword>
<evidence type="ECO:0000313" key="6">
    <source>
        <dbReference type="EMBL" id="MEJ8571016.1"/>
    </source>
</evidence>
<evidence type="ECO:0000256" key="4">
    <source>
        <dbReference type="ARBA" id="ARBA00023002"/>
    </source>
</evidence>
<evidence type="ECO:0000256" key="1">
    <source>
        <dbReference type="ARBA" id="ARBA00001974"/>
    </source>
</evidence>
<dbReference type="InterPro" id="IPR006076">
    <property type="entry name" value="FAD-dep_OxRdtase"/>
</dbReference>
<reference evidence="6 7" key="1">
    <citation type="submission" date="2024-02" db="EMBL/GenBank/DDBJ databases">
        <title>Genome analysis and characterization of Microbaculum marinisediminis sp. nov., isolated from marine sediment.</title>
        <authorList>
            <person name="Du Z.-J."/>
            <person name="Ye Y.-Q."/>
            <person name="Zhang Z.-R."/>
            <person name="Yuan S.-M."/>
            <person name="Zhang X.-Y."/>
        </authorList>
    </citation>
    <scope>NUCLEOTIDE SEQUENCE [LARGE SCALE GENOMIC DNA]</scope>
    <source>
        <strain evidence="6 7">SDUM1044001</strain>
    </source>
</reference>
<dbReference type="InterPro" id="IPR036188">
    <property type="entry name" value="FAD/NAD-bd_sf"/>
</dbReference>
<dbReference type="PANTHER" id="PTHR13847">
    <property type="entry name" value="SARCOSINE DEHYDROGENASE-RELATED"/>
    <property type="match status" value="1"/>
</dbReference>
<dbReference type="Proteomes" id="UP001378188">
    <property type="component" value="Unassembled WGS sequence"/>
</dbReference>
<evidence type="ECO:0000259" key="5">
    <source>
        <dbReference type="Pfam" id="PF01266"/>
    </source>
</evidence>
<comment type="similarity">
    <text evidence="2">Belongs to the DadA oxidoreductase family.</text>
</comment>
<comment type="caution">
    <text evidence="6">The sequence shown here is derived from an EMBL/GenBank/DDBJ whole genome shotgun (WGS) entry which is preliminary data.</text>
</comment>
<protein>
    <submittedName>
        <fullName evidence="6">TIGR03364 family FAD-dependent oxidoreductase</fullName>
    </submittedName>
</protein>
<comment type="cofactor">
    <cofactor evidence="1">
        <name>FAD</name>
        <dbReference type="ChEBI" id="CHEBI:57692"/>
    </cofactor>
</comment>
<dbReference type="PANTHER" id="PTHR13847:SF286">
    <property type="entry name" value="D-AMINO ACID DEHYDROGENASE"/>
    <property type="match status" value="1"/>
</dbReference>
<feature type="domain" description="FAD dependent oxidoreductase" evidence="5">
    <location>
        <begin position="7"/>
        <end position="368"/>
    </location>
</feature>
<sequence length="375" mass="40843">MTADSFDLAIVGAGIVGLAHALAAARRGLKVVVIDRDAQANGASVRNFGFVTVTGQQAGACWRRAMRSRDVWAAIAPQAGIDVIHQGLAVAARYPESVPMLEAFLETEMGEGCEILTRDRARERVPGLRDDVQAVLWSPHDLRVESRDAIPLLSRWLESAMGVSIRRQTSAREVSLPLIETSAGPIRVEAAIVCPGDDLLGLYADRIAAYGLTRCKLHMMRLRPQREVRLEAAVMSDLGLVRYLGYAELPQAEALRRRLRDERSAALDDGVHLIVVRSADGSLVVGDSHHYADTPDPFAPDSVDRTILEEFDNVLDIGPYSVAERWTGTYASASDRLMLVDQPEERVRIVIVTSGTGASTAFAIAEEVIADMYGT</sequence>
<dbReference type="GO" id="GO:0005737">
    <property type="term" value="C:cytoplasm"/>
    <property type="evidence" value="ECO:0007669"/>
    <property type="project" value="TreeGrafter"/>
</dbReference>
<dbReference type="Gene3D" id="3.30.9.10">
    <property type="entry name" value="D-Amino Acid Oxidase, subunit A, domain 2"/>
    <property type="match status" value="1"/>
</dbReference>
<dbReference type="Pfam" id="PF01266">
    <property type="entry name" value="DAO"/>
    <property type="match status" value="1"/>
</dbReference>
<keyword evidence="7" id="KW-1185">Reference proteome</keyword>
<dbReference type="NCBIfam" id="TIGR03364">
    <property type="entry name" value="HpnW_proposed"/>
    <property type="match status" value="1"/>
</dbReference>
<evidence type="ECO:0000256" key="3">
    <source>
        <dbReference type="ARBA" id="ARBA00022630"/>
    </source>
</evidence>
<dbReference type="AlphaFoldDB" id="A0AAW9RTY3"/>
<accession>A0AAW9RTY3</accession>
<dbReference type="GO" id="GO:0016491">
    <property type="term" value="F:oxidoreductase activity"/>
    <property type="evidence" value="ECO:0007669"/>
    <property type="project" value="UniProtKB-KW"/>
</dbReference>
<organism evidence="6 7">
    <name type="scientific">Microbaculum marinum</name>
    <dbReference type="NCBI Taxonomy" id="1764581"/>
    <lineage>
        <taxon>Bacteria</taxon>
        <taxon>Pseudomonadati</taxon>
        <taxon>Pseudomonadota</taxon>
        <taxon>Alphaproteobacteria</taxon>
        <taxon>Hyphomicrobiales</taxon>
        <taxon>Tepidamorphaceae</taxon>
        <taxon>Microbaculum</taxon>
    </lineage>
</organism>
<keyword evidence="4" id="KW-0560">Oxidoreductase</keyword>
<dbReference type="SUPFAM" id="SSF51905">
    <property type="entry name" value="FAD/NAD(P)-binding domain"/>
    <property type="match status" value="1"/>
</dbReference>
<evidence type="ECO:0000256" key="2">
    <source>
        <dbReference type="ARBA" id="ARBA00009410"/>
    </source>
</evidence>
<gene>
    <name evidence="6" type="ORF">V3328_06005</name>
</gene>
<dbReference type="EMBL" id="JAZHOF010000002">
    <property type="protein sequence ID" value="MEJ8571016.1"/>
    <property type="molecule type" value="Genomic_DNA"/>
</dbReference>
<dbReference type="InterPro" id="IPR017741">
    <property type="entry name" value="FAD-dependent_OxRdtase_HpnW"/>
</dbReference>
<proteinExistence type="inferred from homology"/>
<evidence type="ECO:0000313" key="7">
    <source>
        <dbReference type="Proteomes" id="UP001378188"/>
    </source>
</evidence>
<dbReference type="RefSeq" id="WP_340328705.1">
    <property type="nucleotide sequence ID" value="NZ_JAZHOF010000002.1"/>
</dbReference>
<name>A0AAW9RTY3_9HYPH</name>